<keyword evidence="18" id="KW-1185">Reference proteome</keyword>
<feature type="domain" description="PAS" evidence="16">
    <location>
        <begin position="261"/>
        <end position="324"/>
    </location>
</feature>
<dbReference type="Pfam" id="PF08447">
    <property type="entry name" value="PAS_3"/>
    <property type="match status" value="1"/>
</dbReference>
<dbReference type="SMART" id="SM00091">
    <property type="entry name" value="PAS"/>
    <property type="match status" value="2"/>
</dbReference>
<evidence type="ECO:0000256" key="1">
    <source>
        <dbReference type="ARBA" id="ARBA00022543"/>
    </source>
</evidence>
<feature type="compositionally biased region" description="Low complexity" evidence="15">
    <location>
        <begin position="198"/>
        <end position="211"/>
    </location>
</feature>
<evidence type="ECO:0000256" key="5">
    <source>
        <dbReference type="ARBA" id="ARBA00022723"/>
    </source>
</evidence>
<evidence type="ECO:0000256" key="7">
    <source>
        <dbReference type="ARBA" id="ARBA00022771"/>
    </source>
</evidence>
<keyword evidence="3" id="KW-0285">Flavoprotein</keyword>
<evidence type="ECO:0000256" key="6">
    <source>
        <dbReference type="ARBA" id="ARBA00022737"/>
    </source>
</evidence>
<evidence type="ECO:0000256" key="4">
    <source>
        <dbReference type="ARBA" id="ARBA00022643"/>
    </source>
</evidence>
<reference evidence="18" key="2">
    <citation type="submission" date="2015-01" db="EMBL/GenBank/DDBJ databases">
        <title>Evolutionary Origins and Diversification of the Mycorrhizal Mutualists.</title>
        <authorList>
            <consortium name="DOE Joint Genome Institute"/>
            <consortium name="Mycorrhizal Genomics Consortium"/>
            <person name="Kohler A."/>
            <person name="Kuo A."/>
            <person name="Nagy L.G."/>
            <person name="Floudas D."/>
            <person name="Copeland A."/>
            <person name="Barry K.W."/>
            <person name="Cichocki N."/>
            <person name="Veneault-Fourrey C."/>
            <person name="LaButti K."/>
            <person name="Lindquist E.A."/>
            <person name="Lipzen A."/>
            <person name="Lundell T."/>
            <person name="Morin E."/>
            <person name="Murat C."/>
            <person name="Riley R."/>
            <person name="Ohm R."/>
            <person name="Sun H."/>
            <person name="Tunlid A."/>
            <person name="Henrissat B."/>
            <person name="Grigoriev I.V."/>
            <person name="Hibbett D.S."/>
            <person name="Martin F."/>
        </authorList>
    </citation>
    <scope>NUCLEOTIDE SEQUENCE [LARGE SCALE GENOMIC DNA]</scope>
    <source>
        <strain evidence="18">h7</strain>
    </source>
</reference>
<keyword evidence="7" id="KW-0863">Zinc-finger</keyword>
<dbReference type="Gene3D" id="3.30.450.20">
    <property type="entry name" value="PAS domain"/>
    <property type="match status" value="2"/>
</dbReference>
<organism evidence="17 18">
    <name type="scientific">Hebeloma cylindrosporum</name>
    <dbReference type="NCBI Taxonomy" id="76867"/>
    <lineage>
        <taxon>Eukaryota</taxon>
        <taxon>Fungi</taxon>
        <taxon>Dikarya</taxon>
        <taxon>Basidiomycota</taxon>
        <taxon>Agaricomycotina</taxon>
        <taxon>Agaricomycetes</taxon>
        <taxon>Agaricomycetidae</taxon>
        <taxon>Agaricales</taxon>
        <taxon>Agaricineae</taxon>
        <taxon>Hymenogastraceae</taxon>
        <taxon>Hebeloma</taxon>
    </lineage>
</organism>
<keyword evidence="9" id="KW-0157">Chromophore</keyword>
<evidence type="ECO:0000256" key="8">
    <source>
        <dbReference type="ARBA" id="ARBA00022833"/>
    </source>
</evidence>
<protein>
    <recommendedName>
        <fullName evidence="16">PAS domain-containing protein</fullName>
    </recommendedName>
</protein>
<dbReference type="InterPro" id="IPR013655">
    <property type="entry name" value="PAS_fold_3"/>
</dbReference>
<feature type="non-terminal residue" evidence="17">
    <location>
        <position position="1"/>
    </location>
</feature>
<keyword evidence="5" id="KW-0479">Metal-binding</keyword>
<evidence type="ECO:0000256" key="11">
    <source>
        <dbReference type="ARBA" id="ARBA00023125"/>
    </source>
</evidence>
<evidence type="ECO:0000256" key="15">
    <source>
        <dbReference type="SAM" id="MobiDB-lite"/>
    </source>
</evidence>
<dbReference type="PROSITE" id="PS50112">
    <property type="entry name" value="PAS"/>
    <property type="match status" value="2"/>
</dbReference>
<keyword evidence="2" id="KW-0716">Sensory transduction</keyword>
<keyword evidence="4" id="KW-0288">FMN</keyword>
<proteinExistence type="predicted"/>
<accession>A0A0C2Y838</accession>
<dbReference type="FunFam" id="3.30.450.20:FF:000064">
    <property type="entry name" value="Vivid PAS protein VVD"/>
    <property type="match status" value="1"/>
</dbReference>
<dbReference type="CDD" id="cd00130">
    <property type="entry name" value="PAS"/>
    <property type="match status" value="2"/>
</dbReference>
<dbReference type="GO" id="GO:0008270">
    <property type="term" value="F:zinc ion binding"/>
    <property type="evidence" value="ECO:0007669"/>
    <property type="project" value="UniProtKB-KW"/>
</dbReference>
<dbReference type="EMBL" id="KN831799">
    <property type="protein sequence ID" value="KIM37162.1"/>
    <property type="molecule type" value="Genomic_DNA"/>
</dbReference>
<dbReference type="SUPFAM" id="SSF55785">
    <property type="entry name" value="PYP-like sensor domain (PAS domain)"/>
    <property type="match status" value="2"/>
</dbReference>
<evidence type="ECO:0000259" key="16">
    <source>
        <dbReference type="PROSITE" id="PS50112"/>
    </source>
</evidence>
<name>A0A0C2Y838_HEBCY</name>
<sequence>NLVVPTPLGLPVYSASGFDLLSILARVATRPYPRVRLGPVDLTCSFVVVDIRRYDHPIVYCSPTFCQLTGYSEHEVLGRNCRFLQAPGGQVEKGEPRTHTSPDAVAHLRKSLMADKECQTSILNYKKNGDAFINLVTVIPVPGGGVGEEGGDVVYHVGFQVNLNEQPHAILDKLRDGSYLVNYATQGDVGVQDSTGKQQQQQISTTTTTTTNARDRKANAIPPVVISKELKRMLADPKFQRSLPMSHGGSEESNHLVHLVLLEAMPDFVHVVSLKGTFLYVAPSVRRVLGYEAEEMVGMSIADYAHAEDVVPLMRELKESSATGVTAAMAGEQGLPRSVDLLYRAKTKMGRYVWVECRGRLHVEPGKGRKAIILSGRAREMTSLTWEDVRRAGGLAKEKEKEVWGMLGGTGAGTATFHSVGKSMENVLGWTEADMLGKALSSVIIDEAALNLVGAVIAGMRNYQRLGCGEAGRVRTVRCALRRKDGGVADVWFVIYRADLEADERGTALSITPTSLLYQIRLADAETVTCGDLPVVDMFEELAISRGSSWQYEMQQLRFTNQRLKDEYAALSAIEATNYPQLYSQQPYPVYESQQPSSYLHQPQPQAQYLLNNISHPPVRQRPIHPRPQEWSTMAPHPDHPHPPQGYPRPLKRPWPSTV</sequence>
<keyword evidence="8" id="KW-0862">Zinc</keyword>
<dbReference type="PANTHER" id="PTHR47429:SF7">
    <property type="entry name" value="GATA-FACTOR"/>
    <property type="match status" value="1"/>
</dbReference>
<feature type="region of interest" description="Disordered" evidence="15">
    <location>
        <begin position="617"/>
        <end position="659"/>
    </location>
</feature>
<dbReference type="HOGENOM" id="CLU_007918_3_0_1"/>
<dbReference type="STRING" id="686832.A0A0C2Y838"/>
<dbReference type="GO" id="GO:0005634">
    <property type="term" value="C:nucleus"/>
    <property type="evidence" value="ECO:0007669"/>
    <property type="project" value="TreeGrafter"/>
</dbReference>
<evidence type="ECO:0000256" key="14">
    <source>
        <dbReference type="ARBA" id="ARBA00023170"/>
    </source>
</evidence>
<evidence type="ECO:0000313" key="17">
    <source>
        <dbReference type="EMBL" id="KIM37162.1"/>
    </source>
</evidence>
<dbReference type="Proteomes" id="UP000053424">
    <property type="component" value="Unassembled WGS sequence"/>
</dbReference>
<dbReference type="Pfam" id="PF13426">
    <property type="entry name" value="PAS_9"/>
    <property type="match status" value="1"/>
</dbReference>
<keyword evidence="12" id="KW-0010">Activator</keyword>
<keyword evidence="13" id="KW-0804">Transcription</keyword>
<evidence type="ECO:0000313" key="18">
    <source>
        <dbReference type="Proteomes" id="UP000053424"/>
    </source>
</evidence>
<evidence type="ECO:0000256" key="3">
    <source>
        <dbReference type="ARBA" id="ARBA00022630"/>
    </source>
</evidence>
<dbReference type="GO" id="GO:0009881">
    <property type="term" value="F:photoreceptor activity"/>
    <property type="evidence" value="ECO:0007669"/>
    <property type="project" value="UniProtKB-KW"/>
</dbReference>
<keyword evidence="14" id="KW-0675">Receptor</keyword>
<dbReference type="PANTHER" id="PTHR47429">
    <property type="entry name" value="PROTEIN TWIN LOV 1"/>
    <property type="match status" value="1"/>
</dbReference>
<keyword evidence="10" id="KW-0805">Transcription regulation</keyword>
<keyword evidence="1" id="KW-0600">Photoreceptor protein</keyword>
<evidence type="ECO:0000256" key="9">
    <source>
        <dbReference type="ARBA" id="ARBA00022991"/>
    </source>
</evidence>
<dbReference type="GO" id="GO:0003677">
    <property type="term" value="F:DNA binding"/>
    <property type="evidence" value="ECO:0007669"/>
    <property type="project" value="UniProtKB-KW"/>
</dbReference>
<gene>
    <name evidence="17" type="ORF">M413DRAFT_77380</name>
</gene>
<dbReference type="InterPro" id="IPR035965">
    <property type="entry name" value="PAS-like_dom_sf"/>
</dbReference>
<evidence type="ECO:0000256" key="10">
    <source>
        <dbReference type="ARBA" id="ARBA00023015"/>
    </source>
</evidence>
<dbReference type="InterPro" id="IPR000014">
    <property type="entry name" value="PAS"/>
</dbReference>
<evidence type="ECO:0000256" key="13">
    <source>
        <dbReference type="ARBA" id="ARBA00023163"/>
    </source>
</evidence>
<dbReference type="AlphaFoldDB" id="A0A0C2Y838"/>
<feature type="region of interest" description="Disordered" evidence="15">
    <location>
        <begin position="190"/>
        <end position="212"/>
    </location>
</feature>
<reference evidence="17 18" key="1">
    <citation type="submission" date="2014-04" db="EMBL/GenBank/DDBJ databases">
        <authorList>
            <consortium name="DOE Joint Genome Institute"/>
            <person name="Kuo A."/>
            <person name="Gay G."/>
            <person name="Dore J."/>
            <person name="Kohler A."/>
            <person name="Nagy L.G."/>
            <person name="Floudas D."/>
            <person name="Copeland A."/>
            <person name="Barry K.W."/>
            <person name="Cichocki N."/>
            <person name="Veneault-Fourrey C."/>
            <person name="LaButti K."/>
            <person name="Lindquist E.A."/>
            <person name="Lipzen A."/>
            <person name="Lundell T."/>
            <person name="Morin E."/>
            <person name="Murat C."/>
            <person name="Sun H."/>
            <person name="Tunlid A."/>
            <person name="Henrissat B."/>
            <person name="Grigoriev I.V."/>
            <person name="Hibbett D.S."/>
            <person name="Martin F."/>
            <person name="Nordberg H.P."/>
            <person name="Cantor M.N."/>
            <person name="Hua S.X."/>
        </authorList>
    </citation>
    <scope>NUCLEOTIDE SEQUENCE [LARGE SCALE GENOMIC DNA]</scope>
    <source>
        <strain evidence="18">h7</strain>
    </source>
</reference>
<keyword evidence="6" id="KW-0677">Repeat</keyword>
<feature type="domain" description="PAS" evidence="16">
    <location>
        <begin position="46"/>
        <end position="80"/>
    </location>
</feature>
<evidence type="ECO:0000256" key="2">
    <source>
        <dbReference type="ARBA" id="ARBA00022606"/>
    </source>
</evidence>
<evidence type="ECO:0000256" key="12">
    <source>
        <dbReference type="ARBA" id="ARBA00023159"/>
    </source>
</evidence>
<keyword evidence="11" id="KW-0238">DNA-binding</keyword>
<dbReference type="NCBIfam" id="TIGR00229">
    <property type="entry name" value="sensory_box"/>
    <property type="match status" value="1"/>
</dbReference>
<dbReference type="OrthoDB" id="447251at2759"/>